<dbReference type="PANTHER" id="PTHR47506">
    <property type="entry name" value="TRANSCRIPTIONAL REGULATORY PROTEIN"/>
    <property type="match status" value="1"/>
</dbReference>
<feature type="domain" description="HTH tetR-type" evidence="5">
    <location>
        <begin position="5"/>
        <end position="65"/>
    </location>
</feature>
<dbReference type="Gene3D" id="1.10.357.10">
    <property type="entry name" value="Tetracycline Repressor, domain 2"/>
    <property type="match status" value="1"/>
</dbReference>
<dbReference type="InterPro" id="IPR054156">
    <property type="entry name" value="YxaF_TetR_C"/>
</dbReference>
<evidence type="ECO:0000313" key="7">
    <source>
        <dbReference type="Proteomes" id="UP000319219"/>
    </source>
</evidence>
<keyword evidence="7" id="KW-1185">Reference proteome</keyword>
<gene>
    <name evidence="6" type="ORF">FKV70_21850</name>
</gene>
<dbReference type="Pfam" id="PF00440">
    <property type="entry name" value="TetR_N"/>
    <property type="match status" value="1"/>
</dbReference>
<organism evidence="6 7">
    <name type="scientific">Paenibacillus ottowii</name>
    <dbReference type="NCBI Taxonomy" id="2315729"/>
    <lineage>
        <taxon>Bacteria</taxon>
        <taxon>Bacillati</taxon>
        <taxon>Bacillota</taxon>
        <taxon>Bacilli</taxon>
        <taxon>Bacillales</taxon>
        <taxon>Paenibacillaceae</taxon>
        <taxon>Paenibacillus</taxon>
    </lineage>
</organism>
<evidence type="ECO:0000256" key="3">
    <source>
        <dbReference type="ARBA" id="ARBA00023163"/>
    </source>
</evidence>
<evidence type="ECO:0000256" key="4">
    <source>
        <dbReference type="PROSITE-ProRule" id="PRU00335"/>
    </source>
</evidence>
<dbReference type="InterPro" id="IPR001647">
    <property type="entry name" value="HTH_TetR"/>
</dbReference>
<sequence>MAAKPESYENIVQTASRLFFHQGYHATGLNQILAESGSPKGSLYYYFPQGKEELALECIKRGNEFIKQKLKQTLNGNENPVLAIQNFIRHTAEEADRLGFDSFMPISFWAAAETSCISESLRHACVNTFTDWQHIYMERLQESGLDEEKAHSLAVLIISMLEGALILAVTQQSSAPIYNIVDYIPQLVKSF</sequence>
<feature type="DNA-binding region" description="H-T-H motif" evidence="4">
    <location>
        <begin position="28"/>
        <end position="47"/>
    </location>
</feature>
<evidence type="ECO:0000259" key="5">
    <source>
        <dbReference type="PROSITE" id="PS50977"/>
    </source>
</evidence>
<dbReference type="RefSeq" id="WP_063210482.1">
    <property type="nucleotide sequence ID" value="NZ_VIJZ01000011.1"/>
</dbReference>
<dbReference type="SUPFAM" id="SSF48498">
    <property type="entry name" value="Tetracyclin repressor-like, C-terminal domain"/>
    <property type="match status" value="1"/>
</dbReference>
<proteinExistence type="predicted"/>
<evidence type="ECO:0000256" key="2">
    <source>
        <dbReference type="ARBA" id="ARBA00023125"/>
    </source>
</evidence>
<dbReference type="PANTHER" id="PTHR47506:SF3">
    <property type="entry name" value="HTH-TYPE TRANSCRIPTIONAL REGULATOR LMRA"/>
    <property type="match status" value="1"/>
</dbReference>
<dbReference type="SUPFAM" id="SSF46689">
    <property type="entry name" value="Homeodomain-like"/>
    <property type="match status" value="1"/>
</dbReference>
<reference evidence="6 7" key="1">
    <citation type="submission" date="2019-07" db="EMBL/GenBank/DDBJ databases">
        <title>Paenibacillus ottowii sp. nov. isolated from a fermentation system processing bovine manure.</title>
        <authorList>
            <person name="Velazquez L.F."/>
            <person name="Rajbanshi S."/>
            <person name="Guan S."/>
            <person name="Hinchee M."/>
            <person name="Welsh A."/>
        </authorList>
    </citation>
    <scope>NUCLEOTIDE SEQUENCE [LARGE SCALE GENOMIC DNA]</scope>
    <source>
        <strain evidence="6 7">MS2379</strain>
    </source>
</reference>
<keyword evidence="2 4" id="KW-0238">DNA-binding</keyword>
<comment type="caution">
    <text evidence="6">The sequence shown here is derived from an EMBL/GenBank/DDBJ whole genome shotgun (WGS) entry which is preliminary data.</text>
</comment>
<dbReference type="Pfam" id="PF21993">
    <property type="entry name" value="TetR_C_13_2"/>
    <property type="match status" value="1"/>
</dbReference>
<dbReference type="InterPro" id="IPR009057">
    <property type="entry name" value="Homeodomain-like_sf"/>
</dbReference>
<dbReference type="InterPro" id="IPR036271">
    <property type="entry name" value="Tet_transcr_reg_TetR-rel_C_sf"/>
</dbReference>
<dbReference type="EMBL" id="VIJZ01000011">
    <property type="protein sequence ID" value="TQR96644.1"/>
    <property type="molecule type" value="Genomic_DNA"/>
</dbReference>
<keyword evidence="1" id="KW-0805">Transcription regulation</keyword>
<evidence type="ECO:0000313" key="6">
    <source>
        <dbReference type="EMBL" id="TQR96644.1"/>
    </source>
</evidence>
<evidence type="ECO:0000256" key="1">
    <source>
        <dbReference type="ARBA" id="ARBA00023015"/>
    </source>
</evidence>
<dbReference type="Proteomes" id="UP000319219">
    <property type="component" value="Unassembled WGS sequence"/>
</dbReference>
<keyword evidence="3" id="KW-0804">Transcription</keyword>
<dbReference type="PROSITE" id="PS50977">
    <property type="entry name" value="HTH_TETR_2"/>
    <property type="match status" value="1"/>
</dbReference>
<accession>A0ABY3B0J9</accession>
<protein>
    <submittedName>
        <fullName evidence="6">TetR/AcrR family transcriptional regulator</fullName>
    </submittedName>
</protein>
<name>A0ABY3B0J9_9BACL</name>